<comment type="caution">
    <text evidence="1">The sequence shown here is derived from an EMBL/GenBank/DDBJ whole genome shotgun (WGS) entry which is preliminary data.</text>
</comment>
<sequence>MSRELIACSQASGNRPYLGRAIEGRSHGGVPSFSYLIKNIKLRHPGKKLPCIPRFFFVQSDEIDNGGSFSPGESLAVCRRDSAIYVSPVGVSEVQGHLSSFRELNLLPLTNACTR</sequence>
<protein>
    <submittedName>
        <fullName evidence="1">Uncharacterized protein</fullName>
    </submittedName>
</protein>
<gene>
    <name evidence="1" type="ORF">MLD38_013199</name>
</gene>
<organism evidence="1 2">
    <name type="scientific">Melastoma candidum</name>
    <dbReference type="NCBI Taxonomy" id="119954"/>
    <lineage>
        <taxon>Eukaryota</taxon>
        <taxon>Viridiplantae</taxon>
        <taxon>Streptophyta</taxon>
        <taxon>Embryophyta</taxon>
        <taxon>Tracheophyta</taxon>
        <taxon>Spermatophyta</taxon>
        <taxon>Magnoliopsida</taxon>
        <taxon>eudicotyledons</taxon>
        <taxon>Gunneridae</taxon>
        <taxon>Pentapetalae</taxon>
        <taxon>rosids</taxon>
        <taxon>malvids</taxon>
        <taxon>Myrtales</taxon>
        <taxon>Melastomataceae</taxon>
        <taxon>Melastomatoideae</taxon>
        <taxon>Melastomateae</taxon>
        <taxon>Melastoma</taxon>
    </lineage>
</organism>
<proteinExistence type="predicted"/>
<dbReference type="EMBL" id="CM042883">
    <property type="protein sequence ID" value="KAI4375315.1"/>
    <property type="molecule type" value="Genomic_DNA"/>
</dbReference>
<dbReference type="Proteomes" id="UP001057402">
    <property type="component" value="Chromosome 4"/>
</dbReference>
<name>A0ACB9R8V4_9MYRT</name>
<keyword evidence="2" id="KW-1185">Reference proteome</keyword>
<evidence type="ECO:0000313" key="1">
    <source>
        <dbReference type="EMBL" id="KAI4375315.1"/>
    </source>
</evidence>
<reference evidence="2" key="1">
    <citation type="journal article" date="2023" name="Front. Plant Sci.">
        <title>Chromosomal-level genome assembly of Melastoma candidum provides insights into trichome evolution.</title>
        <authorList>
            <person name="Zhong Y."/>
            <person name="Wu W."/>
            <person name="Sun C."/>
            <person name="Zou P."/>
            <person name="Liu Y."/>
            <person name="Dai S."/>
            <person name="Zhou R."/>
        </authorList>
    </citation>
    <scope>NUCLEOTIDE SEQUENCE [LARGE SCALE GENOMIC DNA]</scope>
</reference>
<accession>A0ACB9R8V4</accession>
<evidence type="ECO:0000313" key="2">
    <source>
        <dbReference type="Proteomes" id="UP001057402"/>
    </source>
</evidence>